<evidence type="ECO:0000256" key="2">
    <source>
        <dbReference type="SAM" id="Phobius"/>
    </source>
</evidence>
<evidence type="ECO:0000313" key="4">
    <source>
        <dbReference type="Proteomes" id="UP000002748"/>
    </source>
</evidence>
<dbReference type="PANTHER" id="PTHR16861:SF4">
    <property type="entry name" value="SH3 DOMAIN PROTEIN (AFU_ORTHOLOGUE AFUA_1G13610)"/>
    <property type="match status" value="1"/>
</dbReference>
<keyword evidence="2" id="KW-1133">Transmembrane helix</keyword>
<gene>
    <name evidence="3" type="ORF">A1Q1_04253</name>
</gene>
<protein>
    <submittedName>
        <fullName evidence="3">Uncharacterized protein</fullName>
    </submittedName>
</protein>
<reference evidence="3 4" key="1">
    <citation type="journal article" date="2012" name="Eukaryot. Cell">
        <title>Draft genome sequence of CBS 2479, the standard type strain of Trichosporon asahii.</title>
        <authorList>
            <person name="Yang R.Y."/>
            <person name="Li H.T."/>
            <person name="Zhu H."/>
            <person name="Zhou G.P."/>
            <person name="Wang M."/>
            <person name="Wang L."/>
        </authorList>
    </citation>
    <scope>NUCLEOTIDE SEQUENCE [LARGE SCALE GENOMIC DNA]</scope>
    <source>
        <strain evidence="4">ATCC 90039 / CBS 2479 / JCM 2466 / KCTC 7840 / NCYC 2677 / UAMH 7654</strain>
    </source>
</reference>
<dbReference type="EMBL" id="ALBS01000266">
    <property type="protein sequence ID" value="EJT47010.1"/>
    <property type="molecule type" value="Genomic_DNA"/>
</dbReference>
<dbReference type="GeneID" id="25987766"/>
<dbReference type="PANTHER" id="PTHR16861">
    <property type="entry name" value="GLYCOPROTEIN 38"/>
    <property type="match status" value="1"/>
</dbReference>
<feature type="region of interest" description="Disordered" evidence="1">
    <location>
        <begin position="256"/>
        <end position="296"/>
    </location>
</feature>
<keyword evidence="2" id="KW-0472">Membrane</keyword>
<proteinExistence type="predicted"/>
<comment type="caution">
    <text evidence="3">The sequence shown here is derived from an EMBL/GenBank/DDBJ whole genome shotgun (WGS) entry which is preliminary data.</text>
</comment>
<sequence>MNVTGWSPMFAYLEGWDLNFEDGSVTSLPPTGLDARAWLHFIGTSAVPYGSSNRRTRTTDTVFGNFTLKERTSLTANFGPTDPGEVLADLGTFQLGSYTIRIVPSGSGLINVQYVLFELPIVTEASTAITTPTTDGDRVNSAFSIRRFESDNYILDGGEQSPAELSPTPPSQHEIVNGSVLLGGLTEMTFSVPPNTSLVNVTGPVYGDNSPSRSYCYAILNPEPWWWNPRALPKADAQKQGYRPDQTLLMLPLDPTVESEPSSAVSQGFSTRTTKSGGSTITVSGQPSESAGEVQSNSEKVSAGSIAGPVVGVIVGFLAVGLLAVLLLRRRRQRSQSAAVQPEGMGEDNDRFELTEDVQVVVPFIAPSRSSASNDKNATEERHKGKGSKSQTAYSSKSEKHQESSIQGVAPSSAATAAVMVSHPPHHAEDMEDAGQDALLPPVYKAAWGQRYVSGAVGGEGAVAAPREHEGDAAAVGTGPSNFASKKKGEACGRPGNF</sequence>
<feature type="region of interest" description="Disordered" evidence="1">
    <location>
        <begin position="470"/>
        <end position="498"/>
    </location>
</feature>
<evidence type="ECO:0000313" key="3">
    <source>
        <dbReference type="EMBL" id="EJT47010.1"/>
    </source>
</evidence>
<feature type="transmembrane region" description="Helical" evidence="2">
    <location>
        <begin position="306"/>
        <end position="328"/>
    </location>
</feature>
<evidence type="ECO:0000256" key="1">
    <source>
        <dbReference type="SAM" id="MobiDB-lite"/>
    </source>
</evidence>
<accession>J4U8Z1</accession>
<keyword evidence="2" id="KW-0812">Transmembrane</keyword>
<organism evidence="3 4">
    <name type="scientific">Trichosporon asahii var. asahii (strain ATCC 90039 / CBS 2479 / JCM 2466 / KCTC 7840 / NBRC 103889/ NCYC 2677 / UAMH 7654)</name>
    <name type="common">Yeast</name>
    <dbReference type="NCBI Taxonomy" id="1186058"/>
    <lineage>
        <taxon>Eukaryota</taxon>
        <taxon>Fungi</taxon>
        <taxon>Dikarya</taxon>
        <taxon>Basidiomycota</taxon>
        <taxon>Agaricomycotina</taxon>
        <taxon>Tremellomycetes</taxon>
        <taxon>Trichosporonales</taxon>
        <taxon>Trichosporonaceae</taxon>
        <taxon>Trichosporon</taxon>
    </lineage>
</organism>
<dbReference type="RefSeq" id="XP_014178105.1">
    <property type="nucleotide sequence ID" value="XM_014322630.1"/>
</dbReference>
<name>J4U8Z1_TRIAS</name>
<dbReference type="VEuPathDB" id="FungiDB:A1Q1_04253"/>
<feature type="compositionally biased region" description="Polar residues" evidence="1">
    <location>
        <begin position="259"/>
        <end position="296"/>
    </location>
</feature>
<feature type="region of interest" description="Disordered" evidence="1">
    <location>
        <begin position="365"/>
        <end position="418"/>
    </location>
</feature>
<dbReference type="HOGENOM" id="CLU_452834_0_0_1"/>
<dbReference type="KEGG" id="tasa:A1Q1_04253"/>
<dbReference type="Proteomes" id="UP000002748">
    <property type="component" value="Unassembled WGS sequence"/>
</dbReference>
<dbReference type="AlphaFoldDB" id="J4U8Z1"/>